<dbReference type="EMBL" id="MCFA01000132">
    <property type="protein sequence ID" value="ORY04766.1"/>
    <property type="molecule type" value="Genomic_DNA"/>
</dbReference>
<evidence type="ECO:0000313" key="4">
    <source>
        <dbReference type="EMBL" id="ORY04766.1"/>
    </source>
</evidence>
<sequence>MSLHCAVAFLLLGSIGALPTSMQTNSTVPGNGWYLGPSTSKESSIQTITFGVLSIFLAFGSLITAICHYRSKRQPRISSPRPIEIQEMDDVGPPGNEAAASHTAPEARPTTDFPDATSNNQPGASLSSSISCPSSAARSPAAAQIPPDANFPYPVVEPRKTGDIEFPAPSAPISRRVNTSTRRDFHGERSVW</sequence>
<keyword evidence="2" id="KW-1133">Transmembrane helix</keyword>
<keyword evidence="5" id="KW-1185">Reference proteome</keyword>
<comment type="caution">
    <text evidence="4">The sequence shown here is derived from an EMBL/GenBank/DDBJ whole genome shotgun (WGS) entry which is preliminary data.</text>
</comment>
<keyword evidence="2" id="KW-0472">Membrane</keyword>
<dbReference type="OrthoDB" id="3440139at2759"/>
<keyword evidence="2" id="KW-0812">Transmembrane</keyword>
<feature type="compositionally biased region" description="Low complexity" evidence="1">
    <location>
        <begin position="122"/>
        <end position="147"/>
    </location>
</feature>
<feature type="chain" id="PRO_5012260028" evidence="3">
    <location>
        <begin position="18"/>
        <end position="192"/>
    </location>
</feature>
<feature type="compositionally biased region" description="Basic and acidic residues" evidence="1">
    <location>
        <begin position="181"/>
        <end position="192"/>
    </location>
</feature>
<keyword evidence="3" id="KW-0732">Signal</keyword>
<gene>
    <name evidence="4" type="ORF">BCR34DRAFT_54449</name>
</gene>
<proteinExistence type="predicted"/>
<evidence type="ECO:0000256" key="3">
    <source>
        <dbReference type="SAM" id="SignalP"/>
    </source>
</evidence>
<feature type="region of interest" description="Disordered" evidence="1">
    <location>
        <begin position="76"/>
        <end position="192"/>
    </location>
</feature>
<feature type="transmembrane region" description="Helical" evidence="2">
    <location>
        <begin position="48"/>
        <end position="69"/>
    </location>
</feature>
<dbReference type="Proteomes" id="UP000193144">
    <property type="component" value="Unassembled WGS sequence"/>
</dbReference>
<name>A0A1Y1Z3I5_9PLEO</name>
<accession>A0A1Y1Z3I5</accession>
<evidence type="ECO:0000313" key="5">
    <source>
        <dbReference type="Proteomes" id="UP000193144"/>
    </source>
</evidence>
<reference evidence="4 5" key="1">
    <citation type="submission" date="2016-07" db="EMBL/GenBank/DDBJ databases">
        <title>Pervasive Adenine N6-methylation of Active Genes in Fungi.</title>
        <authorList>
            <consortium name="DOE Joint Genome Institute"/>
            <person name="Mondo S.J."/>
            <person name="Dannebaum R.O."/>
            <person name="Kuo R.C."/>
            <person name="Labutti K."/>
            <person name="Haridas S."/>
            <person name="Kuo A."/>
            <person name="Salamov A."/>
            <person name="Ahrendt S.R."/>
            <person name="Lipzen A."/>
            <person name="Sullivan W."/>
            <person name="Andreopoulos W.B."/>
            <person name="Clum A."/>
            <person name="Lindquist E."/>
            <person name="Daum C."/>
            <person name="Ramamoorthy G.K."/>
            <person name="Gryganskyi A."/>
            <person name="Culley D."/>
            <person name="Magnuson J.K."/>
            <person name="James T.Y."/>
            <person name="O'Malley M.A."/>
            <person name="Stajich J.E."/>
            <person name="Spatafora J.W."/>
            <person name="Visel A."/>
            <person name="Grigoriev I.V."/>
        </authorList>
    </citation>
    <scope>NUCLEOTIDE SEQUENCE [LARGE SCALE GENOMIC DNA]</scope>
    <source>
        <strain evidence="4 5">CBS 115471</strain>
    </source>
</reference>
<dbReference type="AlphaFoldDB" id="A0A1Y1Z3I5"/>
<evidence type="ECO:0000256" key="1">
    <source>
        <dbReference type="SAM" id="MobiDB-lite"/>
    </source>
</evidence>
<protein>
    <submittedName>
        <fullName evidence="4">Uncharacterized protein</fullName>
    </submittedName>
</protein>
<organism evidence="4 5">
    <name type="scientific">Clohesyomyces aquaticus</name>
    <dbReference type="NCBI Taxonomy" id="1231657"/>
    <lineage>
        <taxon>Eukaryota</taxon>
        <taxon>Fungi</taxon>
        <taxon>Dikarya</taxon>
        <taxon>Ascomycota</taxon>
        <taxon>Pezizomycotina</taxon>
        <taxon>Dothideomycetes</taxon>
        <taxon>Pleosporomycetidae</taxon>
        <taxon>Pleosporales</taxon>
        <taxon>Lindgomycetaceae</taxon>
        <taxon>Clohesyomyces</taxon>
    </lineage>
</organism>
<feature type="signal peptide" evidence="3">
    <location>
        <begin position="1"/>
        <end position="17"/>
    </location>
</feature>
<evidence type="ECO:0000256" key="2">
    <source>
        <dbReference type="SAM" id="Phobius"/>
    </source>
</evidence>